<reference evidence="1 2" key="1">
    <citation type="submission" date="2016-11" db="EMBL/GenBank/DDBJ databases">
        <title>Description of two novel members of the family Erysipelotrichaceae: Ileibacterium lipovorans gen. nov., sp. nov. and Dubosiella newyorkensis, gen. nov., sp. nov.</title>
        <authorList>
            <person name="Cox L.M."/>
            <person name="Sohn J."/>
            <person name="Tyrrell K.L."/>
            <person name="Citron D.M."/>
            <person name="Lawson P.A."/>
            <person name="Patel N.B."/>
            <person name="Iizumi T."/>
            <person name="Perez-Perez G.I."/>
            <person name="Goldstein E.J."/>
            <person name="Blaser M.J."/>
        </authorList>
    </citation>
    <scope>NUCLEOTIDE SEQUENCE [LARGE SCALE GENOMIC DNA]</scope>
    <source>
        <strain evidence="1 2">NYU-BL-A3</strain>
    </source>
</reference>
<organism evidence="1 2">
    <name type="scientific">Ileibacterium valens</name>
    <dbReference type="NCBI Taxonomy" id="1862668"/>
    <lineage>
        <taxon>Bacteria</taxon>
        <taxon>Bacillati</taxon>
        <taxon>Bacillota</taxon>
        <taxon>Erysipelotrichia</taxon>
        <taxon>Erysipelotrichales</taxon>
        <taxon>Erysipelotrichaceae</taxon>
        <taxon>Ileibacterium</taxon>
    </lineage>
</organism>
<dbReference type="Proteomes" id="UP000186341">
    <property type="component" value="Unassembled WGS sequence"/>
</dbReference>
<dbReference type="RefSeq" id="WP_158024563.1">
    <property type="nucleotide sequence ID" value="NZ_MPJW01000116.1"/>
</dbReference>
<name>A0A1U7NGD4_9FIRM</name>
<feature type="non-terminal residue" evidence="1">
    <location>
        <position position="1"/>
    </location>
</feature>
<keyword evidence="2" id="KW-1185">Reference proteome</keyword>
<dbReference type="EMBL" id="MPJW01000116">
    <property type="protein sequence ID" value="OLU40133.1"/>
    <property type="molecule type" value="Genomic_DNA"/>
</dbReference>
<gene>
    <name evidence="1" type="ORF">BO222_05630</name>
</gene>
<evidence type="ECO:0000313" key="1">
    <source>
        <dbReference type="EMBL" id="OLU40133.1"/>
    </source>
</evidence>
<evidence type="ECO:0000313" key="2">
    <source>
        <dbReference type="Proteomes" id="UP000186341"/>
    </source>
</evidence>
<protein>
    <submittedName>
        <fullName evidence="1">Uncharacterized protein</fullName>
    </submittedName>
</protein>
<accession>A0A1U7NGD4</accession>
<dbReference type="GeneID" id="82204081"/>
<sequence length="75" mass="8225">AGLRLILAMISFPLFLIKAQIAKKICAGRAVRSRLTQIKLHSLKLLASGLSREAVANFLEISNAHLELVLSKDDK</sequence>
<dbReference type="AlphaFoldDB" id="A0A1U7NGD4"/>
<proteinExistence type="predicted"/>
<comment type="caution">
    <text evidence="1">The sequence shown here is derived from an EMBL/GenBank/DDBJ whole genome shotgun (WGS) entry which is preliminary data.</text>
</comment>